<dbReference type="SMART" id="SM00558">
    <property type="entry name" value="JmjC"/>
    <property type="match status" value="1"/>
</dbReference>
<organism evidence="3">
    <name type="scientific">Amorphochlora amoebiformis</name>
    <dbReference type="NCBI Taxonomy" id="1561963"/>
    <lineage>
        <taxon>Eukaryota</taxon>
        <taxon>Sar</taxon>
        <taxon>Rhizaria</taxon>
        <taxon>Cercozoa</taxon>
        <taxon>Chlorarachniophyceae</taxon>
        <taxon>Amorphochlora</taxon>
    </lineage>
</organism>
<evidence type="ECO:0000259" key="2">
    <source>
        <dbReference type="PROSITE" id="PS51184"/>
    </source>
</evidence>
<dbReference type="Pfam" id="PF13621">
    <property type="entry name" value="Cupin_8"/>
    <property type="match status" value="1"/>
</dbReference>
<dbReference type="GO" id="GO:0106140">
    <property type="term" value="F:P-TEFb complex binding"/>
    <property type="evidence" value="ECO:0007669"/>
    <property type="project" value="TreeGrafter"/>
</dbReference>
<dbReference type="GO" id="GO:0005634">
    <property type="term" value="C:nucleus"/>
    <property type="evidence" value="ECO:0007669"/>
    <property type="project" value="TreeGrafter"/>
</dbReference>
<evidence type="ECO:0000313" key="3">
    <source>
        <dbReference type="EMBL" id="CAD8436750.1"/>
    </source>
</evidence>
<dbReference type="AlphaFoldDB" id="A0A7S0CXH8"/>
<sequence>MAFIRKTLSNKSVITKRAVKGSPAWARLEDAKRTTFGELVDAINTAKDSKLEKPSSINRGEVDLAECYCHDWSIPLHAPHLMENFRIPKYFAGDYLQHMPQGSKYADTWPSLFVGGTGTYSEVHVDAFRSNFWMGLMEGRKRWVFFDEKDMPLLGPQWISPSLDPTFKFTPRDAKQWEYIKANCRPREVELKAGEVLFVPSGCAHYVENLTPTVAISCNYIDKSNRCKAAKELEILGASDPRSLFLAKTLTDKAWVEEADSAISSVIRWCEGGEKKNEVTQTDVKSDQHTPFGCSGVGRDGVTVPWVAFKRREGTLRKRRRDSVGTRNVRFADHDKDDVSQSSKRSKLETNDNTIPPGAETLEAFLKRCKNAKTVNDTDGKGVPRFAAMEEEEEIPRVTENVKDNDSEQEKNLVELALGSQIIRIGRRKRRLLKKPSSSNNPQMRCTFISEGRYNYGYRNPWYADHLGDDVDDADTYEDVVGLGYPKALRALGYPKWRNSSSQ</sequence>
<dbReference type="PANTHER" id="PTHR12480:SF22">
    <property type="entry name" value="JMJC DOMAIN-CONTAINING PROTEIN"/>
    <property type="match status" value="1"/>
</dbReference>
<protein>
    <recommendedName>
        <fullName evidence="2">JmjC domain-containing protein</fullName>
    </recommendedName>
</protein>
<dbReference type="PANTHER" id="PTHR12480">
    <property type="entry name" value="ARGININE DEMETHYLASE AND LYSYL-HYDROXYLASE JMJD"/>
    <property type="match status" value="1"/>
</dbReference>
<reference evidence="3" key="1">
    <citation type="submission" date="2021-01" db="EMBL/GenBank/DDBJ databases">
        <authorList>
            <person name="Corre E."/>
            <person name="Pelletier E."/>
            <person name="Niang G."/>
            <person name="Scheremetjew M."/>
            <person name="Finn R."/>
            <person name="Kale V."/>
            <person name="Holt S."/>
            <person name="Cochrane G."/>
            <person name="Meng A."/>
            <person name="Brown T."/>
            <person name="Cohen L."/>
        </authorList>
    </citation>
    <scope>NUCLEOTIDE SEQUENCE</scope>
    <source>
        <strain evidence="3">CCMP2058</strain>
    </source>
</reference>
<name>A0A7S0CXH8_9EUKA</name>
<dbReference type="InterPro" id="IPR003347">
    <property type="entry name" value="JmjC_dom"/>
</dbReference>
<dbReference type="GO" id="GO:0005737">
    <property type="term" value="C:cytoplasm"/>
    <property type="evidence" value="ECO:0007669"/>
    <property type="project" value="TreeGrafter"/>
</dbReference>
<dbReference type="GO" id="GO:0033749">
    <property type="term" value="F:histone H4R3 demethylase activity"/>
    <property type="evidence" value="ECO:0007669"/>
    <property type="project" value="TreeGrafter"/>
</dbReference>
<feature type="region of interest" description="Disordered" evidence="1">
    <location>
        <begin position="317"/>
        <end position="357"/>
    </location>
</feature>
<dbReference type="PROSITE" id="PS51184">
    <property type="entry name" value="JMJC"/>
    <property type="match status" value="1"/>
</dbReference>
<dbReference type="Gene3D" id="2.60.120.650">
    <property type="entry name" value="Cupin"/>
    <property type="match status" value="1"/>
</dbReference>
<dbReference type="InterPro" id="IPR041667">
    <property type="entry name" value="Cupin_8"/>
</dbReference>
<dbReference type="InterPro" id="IPR050910">
    <property type="entry name" value="JMJD6_ArgDemeth/LysHydrox"/>
</dbReference>
<accession>A0A7S0CXH8</accession>
<feature type="domain" description="JmjC" evidence="2">
    <location>
        <begin position="76"/>
        <end position="237"/>
    </location>
</feature>
<proteinExistence type="predicted"/>
<dbReference type="SUPFAM" id="SSF51197">
    <property type="entry name" value="Clavaminate synthase-like"/>
    <property type="match status" value="1"/>
</dbReference>
<gene>
    <name evidence="3" type="ORF">LAMO00422_LOCUS4144</name>
</gene>
<dbReference type="EMBL" id="HBEM01005906">
    <property type="protein sequence ID" value="CAD8436750.1"/>
    <property type="molecule type" value="Transcribed_RNA"/>
</dbReference>
<evidence type="ECO:0000256" key="1">
    <source>
        <dbReference type="SAM" id="MobiDB-lite"/>
    </source>
</evidence>
<feature type="compositionally biased region" description="Basic and acidic residues" evidence="1">
    <location>
        <begin position="330"/>
        <end position="339"/>
    </location>
</feature>